<feature type="region of interest" description="Disordered" evidence="1">
    <location>
        <begin position="1"/>
        <end position="28"/>
    </location>
</feature>
<keyword evidence="2" id="KW-0472">Membrane</keyword>
<proteinExistence type="predicted"/>
<keyword evidence="4" id="KW-1185">Reference proteome</keyword>
<sequence length="169" mass="17567">MIVRACHAGGVSADPSSRSAGRSPDRPSMPVSVKVAVGVLAALALLLLFSGVVSLALRDSIVDGFLEAQPDLERAEVDQFVLIGLVRDIAVGLLCAAAALFLPQRRRWARWAGLLGALFLGALTVVSMVTAGGLSPFTLLLVVLCAAAATSLLARTTTEWLPPVARRPG</sequence>
<dbReference type="AlphaFoldDB" id="A0A562IVP2"/>
<keyword evidence="2" id="KW-0812">Transmembrane</keyword>
<accession>A0A562IVP2</accession>
<feature type="transmembrane region" description="Helical" evidence="2">
    <location>
        <begin position="137"/>
        <end position="154"/>
    </location>
</feature>
<keyword evidence="2" id="KW-1133">Transmembrane helix</keyword>
<protein>
    <submittedName>
        <fullName evidence="3">Uncharacterized protein</fullName>
    </submittedName>
</protein>
<evidence type="ECO:0000256" key="1">
    <source>
        <dbReference type="SAM" id="MobiDB-lite"/>
    </source>
</evidence>
<evidence type="ECO:0000313" key="4">
    <source>
        <dbReference type="Proteomes" id="UP000321490"/>
    </source>
</evidence>
<dbReference type="EMBL" id="VLKF01000001">
    <property type="protein sequence ID" value="TWH74604.1"/>
    <property type="molecule type" value="Genomic_DNA"/>
</dbReference>
<evidence type="ECO:0000256" key="2">
    <source>
        <dbReference type="SAM" id="Phobius"/>
    </source>
</evidence>
<comment type="caution">
    <text evidence="3">The sequence shown here is derived from an EMBL/GenBank/DDBJ whole genome shotgun (WGS) entry which is preliminary data.</text>
</comment>
<feature type="transmembrane region" description="Helical" evidence="2">
    <location>
        <begin position="35"/>
        <end position="57"/>
    </location>
</feature>
<gene>
    <name evidence="3" type="ORF">JD78_03148</name>
</gene>
<dbReference type="Proteomes" id="UP000321490">
    <property type="component" value="Unassembled WGS sequence"/>
</dbReference>
<organism evidence="3 4">
    <name type="scientific">Modestobacter roseus</name>
    <dbReference type="NCBI Taxonomy" id="1181884"/>
    <lineage>
        <taxon>Bacteria</taxon>
        <taxon>Bacillati</taxon>
        <taxon>Actinomycetota</taxon>
        <taxon>Actinomycetes</taxon>
        <taxon>Geodermatophilales</taxon>
        <taxon>Geodermatophilaceae</taxon>
        <taxon>Modestobacter</taxon>
    </lineage>
</organism>
<feature type="transmembrane region" description="Helical" evidence="2">
    <location>
        <begin position="80"/>
        <end position="102"/>
    </location>
</feature>
<name>A0A562IVP2_9ACTN</name>
<reference evidence="3 4" key="1">
    <citation type="submission" date="2019-07" db="EMBL/GenBank/DDBJ databases">
        <title>R&amp;d 2014.</title>
        <authorList>
            <person name="Klenk H.-P."/>
        </authorList>
    </citation>
    <scope>NUCLEOTIDE SEQUENCE [LARGE SCALE GENOMIC DNA]</scope>
    <source>
        <strain evidence="3 4">DSM 45764</strain>
    </source>
</reference>
<feature type="transmembrane region" description="Helical" evidence="2">
    <location>
        <begin position="111"/>
        <end position="131"/>
    </location>
</feature>
<evidence type="ECO:0000313" key="3">
    <source>
        <dbReference type="EMBL" id="TWH74604.1"/>
    </source>
</evidence>